<evidence type="ECO:0000256" key="6">
    <source>
        <dbReference type="SAM" id="Phobius"/>
    </source>
</evidence>
<organism evidence="7 8">
    <name type="scientific">Moheibacter sediminis</name>
    <dbReference type="NCBI Taxonomy" id="1434700"/>
    <lineage>
        <taxon>Bacteria</taxon>
        <taxon>Pseudomonadati</taxon>
        <taxon>Bacteroidota</taxon>
        <taxon>Flavobacteriia</taxon>
        <taxon>Flavobacteriales</taxon>
        <taxon>Weeksellaceae</taxon>
        <taxon>Moheibacter</taxon>
    </lineage>
</organism>
<proteinExistence type="predicted"/>
<keyword evidence="8" id="KW-1185">Reference proteome</keyword>
<keyword evidence="2" id="KW-1003">Cell membrane</keyword>
<dbReference type="PANTHER" id="PTHR30250">
    <property type="entry name" value="PST FAMILY PREDICTED COLANIC ACID TRANSPORTER"/>
    <property type="match status" value="1"/>
</dbReference>
<evidence type="ECO:0000313" key="7">
    <source>
        <dbReference type="EMBL" id="SMC35283.1"/>
    </source>
</evidence>
<comment type="subcellular location">
    <subcellularLocation>
        <location evidence="1">Cell membrane</location>
        <topology evidence="1">Multi-pass membrane protein</topology>
    </subcellularLocation>
</comment>
<feature type="transmembrane region" description="Helical" evidence="6">
    <location>
        <begin position="152"/>
        <end position="171"/>
    </location>
</feature>
<reference evidence="7 8" key="1">
    <citation type="submission" date="2017-04" db="EMBL/GenBank/DDBJ databases">
        <authorList>
            <person name="Afonso C.L."/>
            <person name="Miller P.J."/>
            <person name="Scott M.A."/>
            <person name="Spackman E."/>
            <person name="Goraichik I."/>
            <person name="Dimitrov K.M."/>
            <person name="Suarez D.L."/>
            <person name="Swayne D.E."/>
        </authorList>
    </citation>
    <scope>NUCLEOTIDE SEQUENCE [LARGE SCALE GENOMIC DNA]</scope>
    <source>
        <strain evidence="7 8">CGMCC 1.12708</strain>
    </source>
</reference>
<feature type="transmembrane region" description="Helical" evidence="6">
    <location>
        <begin position="121"/>
        <end position="140"/>
    </location>
</feature>
<accession>A0A1W1YGL1</accession>
<evidence type="ECO:0000256" key="4">
    <source>
        <dbReference type="ARBA" id="ARBA00022989"/>
    </source>
</evidence>
<dbReference type="RefSeq" id="WP_084015635.1">
    <property type="nucleotide sequence ID" value="NZ_FWXS01000001.1"/>
</dbReference>
<evidence type="ECO:0000313" key="8">
    <source>
        <dbReference type="Proteomes" id="UP000192393"/>
    </source>
</evidence>
<feature type="transmembrane region" description="Helical" evidence="6">
    <location>
        <begin position="96"/>
        <end position="115"/>
    </location>
</feature>
<evidence type="ECO:0000256" key="3">
    <source>
        <dbReference type="ARBA" id="ARBA00022692"/>
    </source>
</evidence>
<dbReference type="Pfam" id="PF01943">
    <property type="entry name" value="Polysacc_synt"/>
    <property type="match status" value="1"/>
</dbReference>
<evidence type="ECO:0000256" key="5">
    <source>
        <dbReference type="ARBA" id="ARBA00023136"/>
    </source>
</evidence>
<feature type="transmembrane region" description="Helical" evidence="6">
    <location>
        <begin position="358"/>
        <end position="377"/>
    </location>
</feature>
<feature type="transmembrane region" description="Helical" evidence="6">
    <location>
        <begin position="383"/>
        <end position="405"/>
    </location>
</feature>
<dbReference type="InterPro" id="IPR050833">
    <property type="entry name" value="Poly_Biosynth_Transport"/>
</dbReference>
<keyword evidence="4 6" id="KW-1133">Transmembrane helix</keyword>
<evidence type="ECO:0000256" key="2">
    <source>
        <dbReference type="ARBA" id="ARBA00022475"/>
    </source>
</evidence>
<feature type="transmembrane region" description="Helical" evidence="6">
    <location>
        <begin position="288"/>
        <end position="307"/>
    </location>
</feature>
<feature type="transmembrane region" description="Helical" evidence="6">
    <location>
        <begin position="327"/>
        <end position="346"/>
    </location>
</feature>
<dbReference type="PANTHER" id="PTHR30250:SF11">
    <property type="entry name" value="O-ANTIGEN TRANSPORTER-RELATED"/>
    <property type="match status" value="1"/>
</dbReference>
<feature type="transmembrane region" description="Helical" evidence="6">
    <location>
        <begin position="12"/>
        <end position="37"/>
    </location>
</feature>
<dbReference type="AlphaFoldDB" id="A0A1W1YGL1"/>
<feature type="transmembrane region" description="Helical" evidence="6">
    <location>
        <begin position="247"/>
        <end position="267"/>
    </location>
</feature>
<dbReference type="GO" id="GO:0005886">
    <property type="term" value="C:plasma membrane"/>
    <property type="evidence" value="ECO:0007669"/>
    <property type="project" value="UniProtKB-SubCell"/>
</dbReference>
<dbReference type="STRING" id="1434700.SAMN06296427_101344"/>
<dbReference type="EMBL" id="FWXS01000001">
    <property type="protein sequence ID" value="SMC35283.1"/>
    <property type="molecule type" value="Genomic_DNA"/>
</dbReference>
<feature type="transmembrane region" description="Helical" evidence="6">
    <location>
        <begin position="177"/>
        <end position="195"/>
    </location>
</feature>
<dbReference type="InterPro" id="IPR002797">
    <property type="entry name" value="Polysacc_synth"/>
</dbReference>
<keyword evidence="3 6" id="KW-0812">Transmembrane</keyword>
<sequence>MKSLIEFIRQFLSNQGLLVFLSSIISKLSMLFAAVIASNLISPEEYGRIALILSVFTICFPLLGMGSSQGLLRFGVLEKNKISKQQLSDYVFWKGFVNNIFISLIYIIVCIFYAWKYDGILLISIFIGIRLTGYYFFNHIQAYYRMMDDNRTYSIMNIFTNLAGVALVAVLTYFFEMIGYLISMAVMPWFCLFYFKKNPFPVSKPKIDFRKFWHYSIHASLTYFFSDLLFSMDYLLIGLMLNETSLALYKNAVMLPLSLSFLPLIFMQTDYPKIAKNYENKTYLKFYIINYYKIFIPIGILTLIVGFFIKDWIVPFIFGENYAGNGWVFFTILAALVGNMWMRNLYGNMSSAIGKAHWNTYTSVGALIIILLLGVLLIPSYGIMGAVIGMGAAFTFTGIIGMILFHNYLRNLKHE</sequence>
<gene>
    <name evidence="7" type="ORF">SAMN06296427_101344</name>
</gene>
<feature type="transmembrane region" description="Helical" evidence="6">
    <location>
        <begin position="215"/>
        <end position="241"/>
    </location>
</feature>
<dbReference type="Proteomes" id="UP000192393">
    <property type="component" value="Unassembled WGS sequence"/>
</dbReference>
<keyword evidence="5 6" id="KW-0472">Membrane</keyword>
<name>A0A1W1YGL1_9FLAO</name>
<protein>
    <submittedName>
        <fullName evidence="7">Membrane protein involved in the export of O-antigen and teichoic acid</fullName>
    </submittedName>
</protein>
<evidence type="ECO:0000256" key="1">
    <source>
        <dbReference type="ARBA" id="ARBA00004651"/>
    </source>
</evidence>
<feature type="transmembrane region" description="Helical" evidence="6">
    <location>
        <begin position="49"/>
        <end position="75"/>
    </location>
</feature>
<dbReference type="OrthoDB" id="1186186at2"/>